<dbReference type="InterPro" id="IPR023393">
    <property type="entry name" value="START-like_dom_sf"/>
</dbReference>
<dbReference type="Pfam" id="PF10604">
    <property type="entry name" value="Polyketide_cyc2"/>
    <property type="match status" value="1"/>
</dbReference>
<evidence type="ECO:0000313" key="1">
    <source>
        <dbReference type="EMBL" id="CAB4763572.1"/>
    </source>
</evidence>
<reference evidence="1" key="1">
    <citation type="submission" date="2020-05" db="EMBL/GenBank/DDBJ databases">
        <authorList>
            <person name="Chiriac C."/>
            <person name="Salcher M."/>
            <person name="Ghai R."/>
            <person name="Kavagutti S V."/>
        </authorList>
    </citation>
    <scope>NUCLEOTIDE SEQUENCE</scope>
</reference>
<dbReference type="SUPFAM" id="SSF55961">
    <property type="entry name" value="Bet v1-like"/>
    <property type="match status" value="1"/>
</dbReference>
<proteinExistence type="predicted"/>
<sequence>MMVHVSLAMAATVTAAWDVLIDTQKWPQWGPSVRAVESSPRYLCAGSIGRVQAPLGVWLPFEVTEFEEGKSWAWKVAGVPTTTHAVENDPIGCKVTFGVPYLAAPYALICRAALKRIERLALDASIP</sequence>
<dbReference type="AlphaFoldDB" id="A0A6J6UUV5"/>
<dbReference type="EMBL" id="CAEZYU010000190">
    <property type="protein sequence ID" value="CAB4763572.1"/>
    <property type="molecule type" value="Genomic_DNA"/>
</dbReference>
<dbReference type="Gene3D" id="3.30.530.20">
    <property type="match status" value="1"/>
</dbReference>
<accession>A0A6J6UUV5</accession>
<name>A0A6J6UUV5_9ZZZZ</name>
<protein>
    <submittedName>
        <fullName evidence="1">Unannotated protein</fullName>
    </submittedName>
</protein>
<gene>
    <name evidence="1" type="ORF">UFOPK2766_02376</name>
</gene>
<dbReference type="InterPro" id="IPR019587">
    <property type="entry name" value="Polyketide_cyclase/dehydratase"/>
</dbReference>
<organism evidence="1">
    <name type="scientific">freshwater metagenome</name>
    <dbReference type="NCBI Taxonomy" id="449393"/>
    <lineage>
        <taxon>unclassified sequences</taxon>
        <taxon>metagenomes</taxon>
        <taxon>ecological metagenomes</taxon>
    </lineage>
</organism>